<keyword evidence="4 6" id="KW-1133">Transmembrane helix</keyword>
<feature type="transmembrane region" description="Helical" evidence="6">
    <location>
        <begin position="105"/>
        <end position="121"/>
    </location>
</feature>
<keyword evidence="9" id="KW-1185">Reference proteome</keyword>
<comment type="similarity">
    <text evidence="2">Belongs to the drug/metabolite transporter (DMT) superfamily. 10 TMS drug/metabolite exporter (DME) (TC 2.A.7.3) family.</text>
</comment>
<reference evidence="8" key="1">
    <citation type="submission" date="2022-05" db="EMBL/GenBank/DDBJ databases">
        <authorList>
            <person name="Pankratov T."/>
        </authorList>
    </citation>
    <scope>NUCLEOTIDE SEQUENCE</scope>
    <source>
        <strain evidence="8">BP6-180914</strain>
    </source>
</reference>
<feature type="transmembrane region" description="Helical" evidence="6">
    <location>
        <begin position="241"/>
        <end position="260"/>
    </location>
</feature>
<feature type="transmembrane region" description="Helical" evidence="6">
    <location>
        <begin position="152"/>
        <end position="174"/>
    </location>
</feature>
<name>A0AA42CL27_9HYPH</name>
<evidence type="ECO:0000256" key="5">
    <source>
        <dbReference type="ARBA" id="ARBA00023136"/>
    </source>
</evidence>
<feature type="transmembrane region" description="Helical" evidence="6">
    <location>
        <begin position="33"/>
        <end position="56"/>
    </location>
</feature>
<organism evidence="8 9">
    <name type="scientific">Lichenifustis flavocetrariae</name>
    <dbReference type="NCBI Taxonomy" id="2949735"/>
    <lineage>
        <taxon>Bacteria</taxon>
        <taxon>Pseudomonadati</taxon>
        <taxon>Pseudomonadota</taxon>
        <taxon>Alphaproteobacteria</taxon>
        <taxon>Hyphomicrobiales</taxon>
        <taxon>Lichenihabitantaceae</taxon>
        <taxon>Lichenifustis</taxon>
    </lineage>
</organism>
<evidence type="ECO:0000256" key="6">
    <source>
        <dbReference type="SAM" id="Phobius"/>
    </source>
</evidence>
<keyword evidence="5 6" id="KW-0472">Membrane</keyword>
<comment type="subcellular location">
    <subcellularLocation>
        <location evidence="1">Membrane</location>
        <topology evidence="1">Multi-pass membrane protein</topology>
    </subcellularLocation>
</comment>
<gene>
    <name evidence="8" type="ORF">M8523_18080</name>
</gene>
<feature type="domain" description="EamA" evidence="7">
    <location>
        <begin position="155"/>
        <end position="282"/>
    </location>
</feature>
<comment type="caution">
    <text evidence="8">The sequence shown here is derived from an EMBL/GenBank/DDBJ whole genome shotgun (WGS) entry which is preliminary data.</text>
</comment>
<dbReference type="PANTHER" id="PTHR22911:SF6">
    <property type="entry name" value="SOLUTE CARRIER FAMILY 35 MEMBER G1"/>
    <property type="match status" value="1"/>
</dbReference>
<feature type="transmembrane region" description="Helical" evidence="6">
    <location>
        <begin position="210"/>
        <end position="229"/>
    </location>
</feature>
<dbReference type="InterPro" id="IPR037185">
    <property type="entry name" value="EmrE-like"/>
</dbReference>
<dbReference type="RefSeq" id="WP_282586302.1">
    <property type="nucleotide sequence ID" value="NZ_JAMOIM010000012.1"/>
</dbReference>
<dbReference type="InterPro" id="IPR000620">
    <property type="entry name" value="EamA_dom"/>
</dbReference>
<evidence type="ECO:0000256" key="2">
    <source>
        <dbReference type="ARBA" id="ARBA00009853"/>
    </source>
</evidence>
<feature type="transmembrane region" description="Helical" evidence="6">
    <location>
        <begin position="128"/>
        <end position="146"/>
    </location>
</feature>
<feature type="transmembrane region" description="Helical" evidence="6">
    <location>
        <begin position="186"/>
        <end position="204"/>
    </location>
</feature>
<proteinExistence type="inferred from homology"/>
<accession>A0AA42CL27</accession>
<dbReference type="SUPFAM" id="SSF103481">
    <property type="entry name" value="Multidrug resistance efflux transporter EmrE"/>
    <property type="match status" value="2"/>
</dbReference>
<feature type="transmembrane region" description="Helical" evidence="6">
    <location>
        <begin position="266"/>
        <end position="285"/>
    </location>
</feature>
<keyword evidence="3 6" id="KW-0812">Transmembrane</keyword>
<dbReference type="AlphaFoldDB" id="A0AA42CL27"/>
<evidence type="ECO:0000256" key="1">
    <source>
        <dbReference type="ARBA" id="ARBA00004141"/>
    </source>
</evidence>
<evidence type="ECO:0000256" key="3">
    <source>
        <dbReference type="ARBA" id="ARBA00022692"/>
    </source>
</evidence>
<evidence type="ECO:0000259" key="7">
    <source>
        <dbReference type="Pfam" id="PF00892"/>
    </source>
</evidence>
<evidence type="ECO:0000256" key="4">
    <source>
        <dbReference type="ARBA" id="ARBA00022989"/>
    </source>
</evidence>
<feature type="transmembrane region" description="Helical" evidence="6">
    <location>
        <begin position="76"/>
        <end position="93"/>
    </location>
</feature>
<dbReference type="GO" id="GO:0016020">
    <property type="term" value="C:membrane"/>
    <property type="evidence" value="ECO:0007669"/>
    <property type="project" value="UniProtKB-SubCell"/>
</dbReference>
<dbReference type="PANTHER" id="PTHR22911">
    <property type="entry name" value="ACYL-MALONYL CONDENSING ENZYME-RELATED"/>
    <property type="match status" value="1"/>
</dbReference>
<dbReference type="Pfam" id="PF00892">
    <property type="entry name" value="EamA"/>
    <property type="match status" value="2"/>
</dbReference>
<feature type="domain" description="EamA" evidence="7">
    <location>
        <begin position="18"/>
        <end position="142"/>
    </location>
</feature>
<protein>
    <submittedName>
        <fullName evidence="8">DMT family transporter</fullName>
    </submittedName>
</protein>
<sequence>MSEPVSTLRPLKGIGLSALGYGLFSVQDATVKWLVAGYAVPQILFTRSLVIVVIALLIGGRRNIAALAQSRNKGALALRSFLILVAWLSYYNAARSLGLAQLTTLYYAAPIIVVILSVVLLKEVVSPARWLAVAAGFGGVALAADPHGAIDLVPACLALFAACCWGLSIILVRLINRSDTTTNQMIVINTLFAAACAPMLLWYWKTPDPFSLALMLILGVAGGLGQFFLYEGFRFAPASALAPIEYTGLVWACLYGYVIWGDIPRVTVFAGAALIVGSSLTLVLFERRRAAAALRPPAEHGSI</sequence>
<dbReference type="EMBL" id="JAMOIM010000012">
    <property type="protein sequence ID" value="MCW6509931.1"/>
    <property type="molecule type" value="Genomic_DNA"/>
</dbReference>
<evidence type="ECO:0000313" key="8">
    <source>
        <dbReference type="EMBL" id="MCW6509931.1"/>
    </source>
</evidence>
<evidence type="ECO:0000313" key="9">
    <source>
        <dbReference type="Proteomes" id="UP001165667"/>
    </source>
</evidence>
<dbReference type="Proteomes" id="UP001165667">
    <property type="component" value="Unassembled WGS sequence"/>
</dbReference>